<reference evidence="1 2" key="1">
    <citation type="submission" date="2018-08" db="EMBL/GenBank/DDBJ databases">
        <title>Bacillus phenotypic plasticity.</title>
        <authorList>
            <person name="Hurtado E."/>
        </authorList>
    </citation>
    <scope>NUCLEOTIDE SEQUENCE [LARGE SCALE GENOMIC DNA]</scope>
    <source>
        <strain evidence="1 2">427</strain>
    </source>
</reference>
<evidence type="ECO:0000313" key="1">
    <source>
        <dbReference type="EMBL" id="KAA6446706.1"/>
    </source>
</evidence>
<dbReference type="AlphaFoldDB" id="A0A5M8RIL4"/>
<dbReference type="Proteomes" id="UP000324326">
    <property type="component" value="Unassembled WGS sequence"/>
</dbReference>
<name>A0A5M8RIL4_9BACI</name>
<gene>
    <name evidence="1" type="ORF">DX927_23740</name>
</gene>
<comment type="caution">
    <text evidence="1">The sequence shown here is derived from an EMBL/GenBank/DDBJ whole genome shotgun (WGS) entry which is preliminary data.</text>
</comment>
<dbReference type="EMBL" id="QSND01000008">
    <property type="protein sequence ID" value="KAA6446706.1"/>
    <property type="molecule type" value="Genomic_DNA"/>
</dbReference>
<proteinExistence type="predicted"/>
<evidence type="ECO:0000313" key="2">
    <source>
        <dbReference type="Proteomes" id="UP000324326"/>
    </source>
</evidence>
<sequence>MNYICDICSGYTTHPMCIRISEEKVRTAEDKIEINCCKKCGEALFKRVKKECKGMTVRKTLNHLNLNKLIKRK</sequence>
<organism evidence="1 2">
    <name type="scientific">Bacillus swezeyi</name>
    <dbReference type="NCBI Taxonomy" id="1925020"/>
    <lineage>
        <taxon>Bacteria</taxon>
        <taxon>Bacillati</taxon>
        <taxon>Bacillota</taxon>
        <taxon>Bacilli</taxon>
        <taxon>Bacillales</taxon>
        <taxon>Bacillaceae</taxon>
        <taxon>Bacillus</taxon>
    </lineage>
</organism>
<accession>A0A5M8RIL4</accession>
<protein>
    <submittedName>
        <fullName evidence="1">Uncharacterized protein</fullName>
    </submittedName>
</protein>